<dbReference type="AlphaFoldDB" id="A0AAV5X123"/>
<keyword evidence="2" id="KW-1185">Reference proteome</keyword>
<comment type="caution">
    <text evidence="1">The sequence shown here is derived from an EMBL/GenBank/DDBJ whole genome shotgun (WGS) entry which is preliminary data.</text>
</comment>
<sequence>LSNLFAYLKRKYQWFYRPAVYQPPHVYSPYIKRKIVPNIKNIKLDGAEEKTEKEKKVEEVDESITMTDIRIEVVVNREDEG</sequence>
<reference evidence="1" key="1">
    <citation type="submission" date="2023-10" db="EMBL/GenBank/DDBJ databases">
        <title>Genome assembly of Pristionchus species.</title>
        <authorList>
            <person name="Yoshida K."/>
            <person name="Sommer R.J."/>
        </authorList>
    </citation>
    <scope>NUCLEOTIDE SEQUENCE</scope>
    <source>
        <strain evidence="1">RS5133</strain>
    </source>
</reference>
<protein>
    <submittedName>
        <fullName evidence="1">Uncharacterized protein</fullName>
    </submittedName>
</protein>
<evidence type="ECO:0000313" key="1">
    <source>
        <dbReference type="EMBL" id="GMT35727.1"/>
    </source>
</evidence>
<evidence type="ECO:0000313" key="2">
    <source>
        <dbReference type="Proteomes" id="UP001432322"/>
    </source>
</evidence>
<accession>A0AAV5X123</accession>
<dbReference type="EMBL" id="BTSY01000007">
    <property type="protein sequence ID" value="GMT35727.1"/>
    <property type="molecule type" value="Genomic_DNA"/>
</dbReference>
<feature type="non-terminal residue" evidence="1">
    <location>
        <position position="81"/>
    </location>
</feature>
<organism evidence="1 2">
    <name type="scientific">Pristionchus fissidentatus</name>
    <dbReference type="NCBI Taxonomy" id="1538716"/>
    <lineage>
        <taxon>Eukaryota</taxon>
        <taxon>Metazoa</taxon>
        <taxon>Ecdysozoa</taxon>
        <taxon>Nematoda</taxon>
        <taxon>Chromadorea</taxon>
        <taxon>Rhabditida</taxon>
        <taxon>Rhabditina</taxon>
        <taxon>Diplogasteromorpha</taxon>
        <taxon>Diplogasteroidea</taxon>
        <taxon>Neodiplogasteridae</taxon>
        <taxon>Pristionchus</taxon>
    </lineage>
</organism>
<name>A0AAV5X123_9BILA</name>
<proteinExistence type="predicted"/>
<feature type="non-terminal residue" evidence="1">
    <location>
        <position position="1"/>
    </location>
</feature>
<gene>
    <name evidence="1" type="ORF">PFISCL1PPCAC_27024</name>
</gene>
<dbReference type="Proteomes" id="UP001432322">
    <property type="component" value="Unassembled WGS sequence"/>
</dbReference>